<name>A0A6A5X8J6_9PLEO</name>
<dbReference type="GeneID" id="54289898"/>
<dbReference type="SUPFAM" id="SSF51658">
    <property type="entry name" value="Xylose isomerase-like"/>
    <property type="match status" value="1"/>
</dbReference>
<dbReference type="AlphaFoldDB" id="A0A6A5X8J6"/>
<accession>A0A6A5X8J6</accession>
<evidence type="ECO:0000313" key="1">
    <source>
        <dbReference type="EMBL" id="KAF2009230.1"/>
    </source>
</evidence>
<dbReference type="EMBL" id="ML978079">
    <property type="protein sequence ID" value="KAF2009230.1"/>
    <property type="molecule type" value="Genomic_DNA"/>
</dbReference>
<evidence type="ECO:0008006" key="3">
    <source>
        <dbReference type="Google" id="ProtNLM"/>
    </source>
</evidence>
<proteinExistence type="predicted"/>
<dbReference type="Proteomes" id="UP000799778">
    <property type="component" value="Unassembled WGS sequence"/>
</dbReference>
<dbReference type="InterPro" id="IPR036237">
    <property type="entry name" value="Xyl_isomerase-like_sf"/>
</dbReference>
<dbReference type="RefSeq" id="XP_033377569.1">
    <property type="nucleotide sequence ID" value="XM_033532501.1"/>
</dbReference>
<evidence type="ECO:0000313" key="2">
    <source>
        <dbReference type="Proteomes" id="UP000799778"/>
    </source>
</evidence>
<dbReference type="OrthoDB" id="9971575at2759"/>
<sequence length="302" mass="34309">MRLQRFRSLWGIEPGPNLEDWKPLLPKLKAHGYAGVEVNMEVILQDSDLRLFKSLCEESGLQISALIFSSWPRYTGPRPTGLIPTLHLKRYREQLIRAAVLNPIMINAQSGADYWTVDQSIEFFKGTLETDDELGMTGKVCHETHRNRSLFNPYTTASVLEAVPNLRITGDFSHWVLVCERILDLGEEDKELMERAIPHVYHIHARIGSIQSSQCSDPTNPSFTTEREFFERTWKRVISARAAADSGKEETVLTFVPEYGPFPYHPIESKVSFEAVADSEGQRLEGVFQAHLDTLRTTDGAF</sequence>
<protein>
    <recommendedName>
        <fullName evidence="3">Xylose isomerase-like TIM barrel domain-containing protein</fullName>
    </recommendedName>
</protein>
<organism evidence="1 2">
    <name type="scientific">Aaosphaeria arxii CBS 175.79</name>
    <dbReference type="NCBI Taxonomy" id="1450172"/>
    <lineage>
        <taxon>Eukaryota</taxon>
        <taxon>Fungi</taxon>
        <taxon>Dikarya</taxon>
        <taxon>Ascomycota</taxon>
        <taxon>Pezizomycotina</taxon>
        <taxon>Dothideomycetes</taxon>
        <taxon>Pleosporomycetidae</taxon>
        <taxon>Pleosporales</taxon>
        <taxon>Pleosporales incertae sedis</taxon>
        <taxon>Aaosphaeria</taxon>
    </lineage>
</organism>
<reference evidence="1" key="1">
    <citation type="journal article" date="2020" name="Stud. Mycol.">
        <title>101 Dothideomycetes genomes: a test case for predicting lifestyles and emergence of pathogens.</title>
        <authorList>
            <person name="Haridas S."/>
            <person name="Albert R."/>
            <person name="Binder M."/>
            <person name="Bloem J."/>
            <person name="Labutti K."/>
            <person name="Salamov A."/>
            <person name="Andreopoulos B."/>
            <person name="Baker S."/>
            <person name="Barry K."/>
            <person name="Bills G."/>
            <person name="Bluhm B."/>
            <person name="Cannon C."/>
            <person name="Castanera R."/>
            <person name="Culley D."/>
            <person name="Daum C."/>
            <person name="Ezra D."/>
            <person name="Gonzalez J."/>
            <person name="Henrissat B."/>
            <person name="Kuo A."/>
            <person name="Liang C."/>
            <person name="Lipzen A."/>
            <person name="Lutzoni F."/>
            <person name="Magnuson J."/>
            <person name="Mondo S."/>
            <person name="Nolan M."/>
            <person name="Ohm R."/>
            <person name="Pangilinan J."/>
            <person name="Park H.-J."/>
            <person name="Ramirez L."/>
            <person name="Alfaro M."/>
            <person name="Sun H."/>
            <person name="Tritt A."/>
            <person name="Yoshinaga Y."/>
            <person name="Zwiers L.-H."/>
            <person name="Turgeon B."/>
            <person name="Goodwin S."/>
            <person name="Spatafora J."/>
            <person name="Crous P."/>
            <person name="Grigoriev I."/>
        </authorList>
    </citation>
    <scope>NUCLEOTIDE SEQUENCE</scope>
    <source>
        <strain evidence="1">CBS 175.79</strain>
    </source>
</reference>
<gene>
    <name evidence="1" type="ORF">BU24DRAFT_468211</name>
</gene>
<keyword evidence="2" id="KW-1185">Reference proteome</keyword>
<dbReference type="Gene3D" id="3.20.20.150">
    <property type="entry name" value="Divalent-metal-dependent TIM barrel enzymes"/>
    <property type="match status" value="1"/>
</dbReference>